<dbReference type="InterPro" id="IPR042235">
    <property type="entry name" value="ZP-C_dom"/>
</dbReference>
<dbReference type="GO" id="GO:0035804">
    <property type="term" value="F:structural constituent of egg coat"/>
    <property type="evidence" value="ECO:0007669"/>
    <property type="project" value="TreeGrafter"/>
</dbReference>
<dbReference type="Proteomes" id="UP000289886">
    <property type="component" value="Unassembled WGS sequence"/>
</dbReference>
<evidence type="ECO:0000313" key="7">
    <source>
        <dbReference type="Proteomes" id="UP000289886"/>
    </source>
</evidence>
<dbReference type="PANTHER" id="PTHR23343">
    <property type="entry name" value="ZONA PELLUCIDA SPERM-BINDING PROTEIN"/>
    <property type="match status" value="1"/>
</dbReference>
<protein>
    <submittedName>
        <fullName evidence="6">Zona pellucida sperm-binding protein 1</fullName>
    </submittedName>
</protein>
<dbReference type="GO" id="GO:0005886">
    <property type="term" value="C:plasma membrane"/>
    <property type="evidence" value="ECO:0007669"/>
    <property type="project" value="UniProtKB-SubCell"/>
</dbReference>
<dbReference type="InterPro" id="IPR055355">
    <property type="entry name" value="ZP-C"/>
</dbReference>
<sequence>MKPSRGLDTSYKPPERSKRGYSLTAGTGATSGCGKTTPMCRSGQRMMMLPPCLLVACLLLGFGRAALSWTGETPLLQPGNATPNLDGTFSQFYPSSSLPVSLLLGSRVYLELRLINPTDPSLVLLVHYCIAYPRSSSAVWVLLYQG</sequence>
<keyword evidence="2" id="KW-1003">Cell membrane</keyword>
<dbReference type="PANTHER" id="PTHR23343:SF117">
    <property type="entry name" value="ZONA PELLUCIDA SPERM-BINDING PROTEIN 4-LIKE ISOFORM X1"/>
    <property type="match status" value="1"/>
</dbReference>
<proteinExistence type="predicted"/>
<name>A0A662YU36_ACIRT</name>
<reference evidence="6 7" key="1">
    <citation type="submission" date="2019-01" db="EMBL/GenBank/DDBJ databases">
        <title>Draft Genome and Complete Hox-Cluster Characterization of the Sterlet Sturgeon (Acipenser ruthenus).</title>
        <authorList>
            <person name="Wei Q."/>
        </authorList>
    </citation>
    <scope>NUCLEOTIDE SEQUENCE [LARGE SCALE GENOMIC DNA]</scope>
    <source>
        <strain evidence="6">WHYD16114868_AA</strain>
        <tissue evidence="6">Blood</tissue>
    </source>
</reference>
<dbReference type="GO" id="GO:0007339">
    <property type="term" value="P:binding of sperm to zona pellucida"/>
    <property type="evidence" value="ECO:0007669"/>
    <property type="project" value="TreeGrafter"/>
</dbReference>
<evidence type="ECO:0000313" key="6">
    <source>
        <dbReference type="EMBL" id="RXM99493.1"/>
    </source>
</evidence>
<dbReference type="GO" id="GO:0035805">
    <property type="term" value="C:egg coat"/>
    <property type="evidence" value="ECO:0007669"/>
    <property type="project" value="TreeGrafter"/>
</dbReference>
<dbReference type="Pfam" id="PF00100">
    <property type="entry name" value="Zona_pellucida"/>
    <property type="match status" value="1"/>
</dbReference>
<organism evidence="6 7">
    <name type="scientific">Acipenser ruthenus</name>
    <name type="common">Sterlet sturgeon</name>
    <dbReference type="NCBI Taxonomy" id="7906"/>
    <lineage>
        <taxon>Eukaryota</taxon>
        <taxon>Metazoa</taxon>
        <taxon>Chordata</taxon>
        <taxon>Craniata</taxon>
        <taxon>Vertebrata</taxon>
        <taxon>Euteleostomi</taxon>
        <taxon>Actinopterygii</taxon>
        <taxon>Chondrostei</taxon>
        <taxon>Acipenseriformes</taxon>
        <taxon>Acipenseridae</taxon>
        <taxon>Acipenser</taxon>
    </lineage>
</organism>
<gene>
    <name evidence="6" type="ORF">EOD39_11409</name>
</gene>
<dbReference type="GO" id="GO:0032190">
    <property type="term" value="F:acrosin binding"/>
    <property type="evidence" value="ECO:0007669"/>
    <property type="project" value="TreeGrafter"/>
</dbReference>
<comment type="subcellular location">
    <subcellularLocation>
        <location evidence="1">Cell membrane</location>
    </subcellularLocation>
</comment>
<evidence type="ECO:0000256" key="3">
    <source>
        <dbReference type="ARBA" id="ARBA00023136"/>
    </source>
</evidence>
<keyword evidence="7" id="KW-1185">Reference proteome</keyword>
<feature type="region of interest" description="Disordered" evidence="4">
    <location>
        <begin position="1"/>
        <end position="24"/>
    </location>
</feature>
<comment type="caution">
    <text evidence="6">The sequence shown here is derived from an EMBL/GenBank/DDBJ whole genome shotgun (WGS) entry which is preliminary data.</text>
</comment>
<evidence type="ECO:0000256" key="1">
    <source>
        <dbReference type="ARBA" id="ARBA00004236"/>
    </source>
</evidence>
<dbReference type="GO" id="GO:0060468">
    <property type="term" value="P:prevention of polyspermy"/>
    <property type="evidence" value="ECO:0007669"/>
    <property type="project" value="TreeGrafter"/>
</dbReference>
<evidence type="ECO:0000256" key="2">
    <source>
        <dbReference type="ARBA" id="ARBA00022475"/>
    </source>
</evidence>
<dbReference type="InterPro" id="IPR051148">
    <property type="entry name" value="Zona_Pellucida_Domain_gp"/>
</dbReference>
<evidence type="ECO:0000259" key="5">
    <source>
        <dbReference type="Pfam" id="PF00100"/>
    </source>
</evidence>
<keyword evidence="3" id="KW-0472">Membrane</keyword>
<dbReference type="Gene3D" id="2.60.40.4100">
    <property type="entry name" value="Zona pellucida, ZP-C domain"/>
    <property type="match status" value="1"/>
</dbReference>
<dbReference type="AlphaFoldDB" id="A0A662YU36"/>
<evidence type="ECO:0000256" key="4">
    <source>
        <dbReference type="SAM" id="MobiDB-lite"/>
    </source>
</evidence>
<feature type="domain" description="ZP-C" evidence="5">
    <location>
        <begin position="86"/>
        <end position="145"/>
    </location>
</feature>
<dbReference type="EMBL" id="SCEB01000362">
    <property type="protein sequence ID" value="RXM99493.1"/>
    <property type="molecule type" value="Genomic_DNA"/>
</dbReference>
<dbReference type="PROSITE" id="PS51257">
    <property type="entry name" value="PROKAR_LIPOPROTEIN"/>
    <property type="match status" value="1"/>
</dbReference>
<accession>A0A662YU36</accession>